<dbReference type="EMBL" id="JARAWN010000055">
    <property type="protein sequence ID" value="MDX3130555.1"/>
    <property type="molecule type" value="Genomic_DNA"/>
</dbReference>
<accession>A0AAJ2PNF8</accession>
<evidence type="ECO:0008006" key="5">
    <source>
        <dbReference type="Google" id="ProtNLM"/>
    </source>
</evidence>
<evidence type="ECO:0000256" key="1">
    <source>
        <dbReference type="SAM" id="MobiDB-lite"/>
    </source>
</evidence>
<sequence>MVPGKESVPPHSGPGGESGSDDESGSGGGAGHALSAAERAEYERLRRHAGVRHRRLRKAGATVLLVVTLLLAPLAVVAAWVQETVADTDRYVETVAPLASEPAVQQVVIDRLTDEVVKNVDVKAVTDALTKVLAENGAPEQVVAGAGALDGPLRSVVHTVVERNVTRVIDSELFRQAWEGSNRRAHAAVVHMLTGEQEGALRATGDTIQLDVGSVVDQVRQRLVDAGFDKAAAIPDSDRTITLFHTDELGKAQDAMRLLDILGTWLPVITVALAALAVWTAPGHRVMLLITALGLTLMMAVLLVALAVVRRVYLDAVPPSALPPDAASAIFDTFLRFLRDSTRTLLVVFLATALAAYLYGPGRVARRVRALARRGTTAAGRALRGAGVSTGRTGGRLAAHPRWTSGIVLGAGALALLLWNRPTVGAVVLVAVLVVVVLAAVAVFAAAADPAPDEPGLTRPG</sequence>
<feature type="transmembrane region" description="Helical" evidence="2">
    <location>
        <begin position="286"/>
        <end position="309"/>
    </location>
</feature>
<protein>
    <recommendedName>
        <fullName evidence="5">Integral membrane protein</fullName>
    </recommendedName>
</protein>
<feature type="transmembrane region" description="Helical" evidence="2">
    <location>
        <begin position="59"/>
        <end position="81"/>
    </location>
</feature>
<evidence type="ECO:0000256" key="2">
    <source>
        <dbReference type="SAM" id="Phobius"/>
    </source>
</evidence>
<keyword evidence="2" id="KW-0812">Transmembrane</keyword>
<feature type="transmembrane region" description="Helical" evidence="2">
    <location>
        <begin position="403"/>
        <end position="419"/>
    </location>
</feature>
<reference evidence="3" key="1">
    <citation type="journal article" date="2023" name="Microb. Genom.">
        <title>Mesoterricola silvestris gen. nov., sp. nov., Mesoterricola sediminis sp. nov., Geothrix oryzae sp. nov., Geothrix edaphica sp. nov., Geothrix rubra sp. nov., and Geothrix limicola sp. nov., six novel members of Acidobacteriota isolated from soils.</title>
        <authorList>
            <person name="Weisberg A.J."/>
            <person name="Pearce E."/>
            <person name="Kramer C.G."/>
            <person name="Chang J.H."/>
            <person name="Clarke C.R."/>
        </authorList>
    </citation>
    <scope>NUCLEOTIDE SEQUENCE</scope>
    <source>
        <strain evidence="3">ND06-05F</strain>
    </source>
</reference>
<feature type="region of interest" description="Disordered" evidence="1">
    <location>
        <begin position="1"/>
        <end position="37"/>
    </location>
</feature>
<evidence type="ECO:0000313" key="3">
    <source>
        <dbReference type="EMBL" id="MDX3130555.1"/>
    </source>
</evidence>
<dbReference type="Proteomes" id="UP001273589">
    <property type="component" value="Unassembled WGS sequence"/>
</dbReference>
<dbReference type="AlphaFoldDB" id="A0AAJ2PNF8"/>
<evidence type="ECO:0000313" key="4">
    <source>
        <dbReference type="Proteomes" id="UP001273589"/>
    </source>
</evidence>
<feature type="transmembrane region" description="Helical" evidence="2">
    <location>
        <begin position="258"/>
        <end position="280"/>
    </location>
</feature>
<dbReference type="RefSeq" id="WP_319691270.1">
    <property type="nucleotide sequence ID" value="NZ_JARAWN010000055.1"/>
</dbReference>
<keyword evidence="2" id="KW-0472">Membrane</keyword>
<keyword evidence="2" id="KW-1133">Transmembrane helix</keyword>
<proteinExistence type="predicted"/>
<name>A0AAJ2PNF8_9ACTN</name>
<gene>
    <name evidence="3" type="ORF">PV367_12280</name>
</gene>
<comment type="caution">
    <text evidence="3">The sequence shown here is derived from an EMBL/GenBank/DDBJ whole genome shotgun (WGS) entry which is preliminary data.</text>
</comment>
<organism evidence="3 4">
    <name type="scientific">Streptomyces europaeiscabiei</name>
    <dbReference type="NCBI Taxonomy" id="146819"/>
    <lineage>
        <taxon>Bacteria</taxon>
        <taxon>Bacillati</taxon>
        <taxon>Actinomycetota</taxon>
        <taxon>Actinomycetes</taxon>
        <taxon>Kitasatosporales</taxon>
        <taxon>Streptomycetaceae</taxon>
        <taxon>Streptomyces</taxon>
    </lineage>
</organism>
<feature type="transmembrane region" description="Helical" evidence="2">
    <location>
        <begin position="344"/>
        <end position="360"/>
    </location>
</feature>
<feature type="transmembrane region" description="Helical" evidence="2">
    <location>
        <begin position="426"/>
        <end position="448"/>
    </location>
</feature>